<dbReference type="InterPro" id="IPR023186">
    <property type="entry name" value="IUNH"/>
</dbReference>
<dbReference type="GO" id="GO:0005829">
    <property type="term" value="C:cytosol"/>
    <property type="evidence" value="ECO:0007669"/>
    <property type="project" value="TreeGrafter"/>
</dbReference>
<name>A0A4R5BSJ3_9PSEU</name>
<proteinExistence type="predicted"/>
<dbReference type="InterPro" id="IPR036452">
    <property type="entry name" value="Ribo_hydro-like"/>
</dbReference>
<comment type="caution">
    <text evidence="4">The sequence shown here is derived from an EMBL/GenBank/DDBJ whole genome shotgun (WGS) entry which is preliminary data.</text>
</comment>
<keyword evidence="2" id="KW-0326">Glycosidase</keyword>
<dbReference type="EMBL" id="SMLA01000010">
    <property type="protein sequence ID" value="TDD89998.1"/>
    <property type="molecule type" value="Genomic_DNA"/>
</dbReference>
<evidence type="ECO:0000256" key="2">
    <source>
        <dbReference type="ARBA" id="ARBA00023295"/>
    </source>
</evidence>
<dbReference type="RefSeq" id="WP_132682312.1">
    <property type="nucleotide sequence ID" value="NZ_SMLA01000010.1"/>
</dbReference>
<accession>A0A4R5BSJ3</accession>
<dbReference type="InterPro" id="IPR001910">
    <property type="entry name" value="Inosine/uridine_hydrolase_dom"/>
</dbReference>
<dbReference type="PANTHER" id="PTHR12304:SF4">
    <property type="entry name" value="URIDINE NUCLEOSIDASE"/>
    <property type="match status" value="1"/>
</dbReference>
<organism evidence="4 5">
    <name type="scientific">Saccharopolyspora karakumensis</name>
    <dbReference type="NCBI Taxonomy" id="2530386"/>
    <lineage>
        <taxon>Bacteria</taxon>
        <taxon>Bacillati</taxon>
        <taxon>Actinomycetota</taxon>
        <taxon>Actinomycetes</taxon>
        <taxon>Pseudonocardiales</taxon>
        <taxon>Pseudonocardiaceae</taxon>
        <taxon>Saccharopolyspora</taxon>
    </lineage>
</organism>
<evidence type="ECO:0000256" key="1">
    <source>
        <dbReference type="ARBA" id="ARBA00022801"/>
    </source>
</evidence>
<keyword evidence="1 4" id="KW-0378">Hydrolase</keyword>
<dbReference type="Proteomes" id="UP000294723">
    <property type="component" value="Unassembled WGS sequence"/>
</dbReference>
<protein>
    <submittedName>
        <fullName evidence="4">Nucleoside hydrolase</fullName>
    </submittedName>
</protein>
<keyword evidence="5" id="KW-1185">Reference proteome</keyword>
<gene>
    <name evidence="4" type="ORF">E1202_09565</name>
</gene>
<feature type="domain" description="Inosine/uridine-preferring nucleoside hydrolase" evidence="3">
    <location>
        <begin position="3"/>
        <end position="248"/>
    </location>
</feature>
<reference evidence="4 5" key="1">
    <citation type="submission" date="2019-03" db="EMBL/GenBank/DDBJ databases">
        <title>Draft genome sequences of novel Actinobacteria.</title>
        <authorList>
            <person name="Sahin N."/>
            <person name="Ay H."/>
            <person name="Saygin H."/>
        </authorList>
    </citation>
    <scope>NUCLEOTIDE SEQUENCE [LARGE SCALE GENOMIC DNA]</scope>
    <source>
        <strain evidence="4 5">5K548</strain>
    </source>
</reference>
<evidence type="ECO:0000313" key="5">
    <source>
        <dbReference type="Proteomes" id="UP000294723"/>
    </source>
</evidence>
<dbReference type="GO" id="GO:0006152">
    <property type="term" value="P:purine nucleoside catabolic process"/>
    <property type="evidence" value="ECO:0007669"/>
    <property type="project" value="TreeGrafter"/>
</dbReference>
<sequence>MRVPVARGATRPLIEPARDAAWVHGERGLAGVVLPESSRIPEQVHAVEMLRRELFAADEPLTIVALAPLTNIALLLRLHPGAAERIERIVFMGGTASVGNASAVAEFNIWHDPEAAHVVLNSGVPLTMYGLDVFDRILVDDDTVARMRSSDDPVARTVGDLLGYELIEPADGRIITNPVIGDAGAVCALVAPELFTFGSHPVQVELAPGLSRGQTLVDRRTRGGEDAGYRTKFPAWCSADVALEGDAEKVIALFHGTVRGQED</sequence>
<dbReference type="GO" id="GO:0008477">
    <property type="term" value="F:purine nucleosidase activity"/>
    <property type="evidence" value="ECO:0007669"/>
    <property type="project" value="TreeGrafter"/>
</dbReference>
<dbReference type="SUPFAM" id="SSF53590">
    <property type="entry name" value="Nucleoside hydrolase"/>
    <property type="match status" value="1"/>
</dbReference>
<dbReference type="AlphaFoldDB" id="A0A4R5BSJ3"/>
<evidence type="ECO:0000259" key="3">
    <source>
        <dbReference type="Pfam" id="PF01156"/>
    </source>
</evidence>
<dbReference type="PANTHER" id="PTHR12304">
    <property type="entry name" value="INOSINE-URIDINE PREFERRING NUCLEOSIDE HYDROLASE"/>
    <property type="match status" value="1"/>
</dbReference>
<dbReference type="Gene3D" id="3.90.245.10">
    <property type="entry name" value="Ribonucleoside hydrolase-like"/>
    <property type="match status" value="1"/>
</dbReference>
<dbReference type="Pfam" id="PF01156">
    <property type="entry name" value="IU_nuc_hydro"/>
    <property type="match status" value="1"/>
</dbReference>
<evidence type="ECO:0000313" key="4">
    <source>
        <dbReference type="EMBL" id="TDD89998.1"/>
    </source>
</evidence>